<dbReference type="AlphaFoldDB" id="A0A147JZG1"/>
<organism evidence="1 2">
    <name type="scientific">Hadarchaeum yellowstonense</name>
    <dbReference type="NCBI Taxonomy" id="1776334"/>
    <lineage>
        <taxon>Archaea</taxon>
        <taxon>Methanobacteriati</taxon>
        <taxon>Candidatus Hadarchaeota</taxon>
        <taxon>Candidatus Hadarchaeia</taxon>
        <taxon>Candidatus Hadarchaeales</taxon>
        <taxon>Candidatus Hadarchaeaceae</taxon>
        <taxon>Candidatus Hadarchaeum</taxon>
    </lineage>
</organism>
<dbReference type="STRING" id="1776334.APZ16_06270"/>
<evidence type="ECO:0000313" key="2">
    <source>
        <dbReference type="Proteomes" id="UP000074294"/>
    </source>
</evidence>
<proteinExistence type="predicted"/>
<protein>
    <submittedName>
        <fullName evidence="1">Uncharacterized protein</fullName>
    </submittedName>
</protein>
<gene>
    <name evidence="1" type="ORF">APZ16_06270</name>
</gene>
<comment type="caution">
    <text evidence="1">The sequence shown here is derived from an EMBL/GenBank/DDBJ whole genome shotgun (WGS) entry which is preliminary data.</text>
</comment>
<name>A0A147JZG1_HADYE</name>
<dbReference type="Proteomes" id="UP000074294">
    <property type="component" value="Unassembled WGS sequence"/>
</dbReference>
<reference evidence="1 2" key="1">
    <citation type="journal article" date="2016" name="Nat. Microbiol.">
        <title>Genomic inference of the metabolism of cosmopolitan subsurface Archaea, Hadesarchaea.</title>
        <authorList>
            <person name="Baker B.J."/>
            <person name="Saw J.H."/>
            <person name="Lind A.E."/>
            <person name="Lazar C.S."/>
            <person name="Hinrichs K.-U."/>
            <person name="Teske A.P."/>
            <person name="Ettema T.J."/>
        </authorList>
    </citation>
    <scope>NUCLEOTIDE SEQUENCE [LARGE SCALE GENOMIC DNA]</scope>
</reference>
<sequence>MKDLQEYVLRKRVRRAVEEIEDVQNPRAICMICRRLGVSWKRIEAHAKKFMTNNGESDNHG</sequence>
<dbReference type="EMBL" id="LQMQ01000012">
    <property type="protein sequence ID" value="KUO41942.1"/>
    <property type="molecule type" value="Genomic_DNA"/>
</dbReference>
<evidence type="ECO:0000313" key="1">
    <source>
        <dbReference type="EMBL" id="KUO41942.1"/>
    </source>
</evidence>
<accession>A0A147JZG1</accession>